<dbReference type="InterPro" id="IPR003647">
    <property type="entry name" value="Intron_nuc_1_rpt"/>
</dbReference>
<dbReference type="SMART" id="SM00497">
    <property type="entry name" value="IENR1"/>
    <property type="match status" value="2"/>
</dbReference>
<accession>A0A6C0HA49</accession>
<keyword evidence="1" id="KW-0175">Coiled coil</keyword>
<evidence type="ECO:0000313" key="2">
    <source>
        <dbReference type="EMBL" id="QHT77076.1"/>
    </source>
</evidence>
<proteinExistence type="predicted"/>
<organism evidence="2">
    <name type="scientific">viral metagenome</name>
    <dbReference type="NCBI Taxonomy" id="1070528"/>
    <lineage>
        <taxon>unclassified sequences</taxon>
        <taxon>metagenomes</taxon>
        <taxon>organismal metagenomes</taxon>
    </lineage>
</organism>
<reference evidence="2" key="1">
    <citation type="journal article" date="2020" name="Nature">
        <title>Giant virus diversity and host interactions through global metagenomics.</title>
        <authorList>
            <person name="Schulz F."/>
            <person name="Roux S."/>
            <person name="Paez-Espino D."/>
            <person name="Jungbluth S."/>
            <person name="Walsh D.A."/>
            <person name="Denef V.J."/>
            <person name="McMahon K.D."/>
            <person name="Konstantinidis K.T."/>
            <person name="Eloe-Fadrosh E.A."/>
            <person name="Kyrpides N.C."/>
            <person name="Woyke T."/>
        </authorList>
    </citation>
    <scope>NUCLEOTIDE SEQUENCE</scope>
    <source>
        <strain evidence="2">GVMAG-M-3300023179-86</strain>
    </source>
</reference>
<dbReference type="AlphaFoldDB" id="A0A6C0HA49"/>
<evidence type="ECO:0000256" key="1">
    <source>
        <dbReference type="SAM" id="Coils"/>
    </source>
</evidence>
<feature type="coiled-coil region" evidence="1">
    <location>
        <begin position="342"/>
        <end position="369"/>
    </location>
</feature>
<protein>
    <recommendedName>
        <fullName evidence="3">MSV199 domain-containing protein</fullName>
    </recommendedName>
</protein>
<evidence type="ECO:0008006" key="3">
    <source>
        <dbReference type="Google" id="ProtNLM"/>
    </source>
</evidence>
<feature type="coiled-coil region" evidence="1">
    <location>
        <begin position="147"/>
        <end position="193"/>
    </location>
</feature>
<name>A0A6C0HA49_9ZZZZ</name>
<dbReference type="EMBL" id="MN739916">
    <property type="protein sequence ID" value="QHT77076.1"/>
    <property type="molecule type" value="Genomic_DNA"/>
</dbReference>
<sequence>MQSLDIVNLIESNPITKLTNDYNNKLLMKIKENFTETEQQLFVSSFYCYLNYNSTTDFVIDLDNVWKWVGFQQKVKAKTLLEKNFIINTDYKILLSQLGKQESTEEKKHGGHNKETIMLTIKTFKLFCIKAETQKAKEIHEYFVKLEEILQQTIQEESNELKLQLEQAKNEIVQIEESNKKELDEKVLREREKMLLREYGHIGSLFYIVKVKTNSDGTYIVKIGESRRGIQDRYNQHKTNYEETLLLDCFLVDKSKNFEDFILNHENVKFNKVTDLEKHESEKELFLIGKNLTYKMLLHIINTNIKSFNNNVEYLRVENETLKQVIASSNQTQQQYDNISIIQELLNNQKEMMKIIQNLEKSNKEILEKLSPTQIKVTTGFEQPLVTLGPRLQKINPENLNLVKVYESVAECIKESNFVMKRPTIDKAVKENTIYQGFRWLYVERDKDPNIIDNIIPTKVTKSQNLGYIAKLNSEKTEILNVYLDRKTASISNGYESSSALDNPVKNGIITKGNYYVLFDKCPSEIKDAFIEKHGDPLLYKTGIGQYNSAGHLINEFTCKYDCIKKIKISDKTLAKALDKNITYNNTYFKTLGSKLHL</sequence>